<dbReference type="GO" id="GO:0000976">
    <property type="term" value="F:transcription cis-regulatory region binding"/>
    <property type="evidence" value="ECO:0007669"/>
    <property type="project" value="TreeGrafter"/>
</dbReference>
<evidence type="ECO:0000259" key="8">
    <source>
        <dbReference type="PROSITE" id="PS50110"/>
    </source>
</evidence>
<proteinExistence type="predicted"/>
<evidence type="ECO:0000256" key="2">
    <source>
        <dbReference type="ARBA" id="ARBA00023015"/>
    </source>
</evidence>
<evidence type="ECO:0000256" key="4">
    <source>
        <dbReference type="ARBA" id="ARBA00023163"/>
    </source>
</evidence>
<dbReference type="InterPro" id="IPR001867">
    <property type="entry name" value="OmpR/PhoB-type_DNA-bd"/>
</dbReference>
<dbReference type="Pfam" id="PF00486">
    <property type="entry name" value="Trans_reg_C"/>
    <property type="match status" value="1"/>
</dbReference>
<dbReference type="EMBL" id="ADLK01000028">
    <property type="protein sequence ID" value="KMW17107.1"/>
    <property type="molecule type" value="Genomic_DNA"/>
</dbReference>
<dbReference type="CDD" id="cd00383">
    <property type="entry name" value="trans_reg_C"/>
    <property type="match status" value="1"/>
</dbReference>
<dbReference type="SMART" id="SM00448">
    <property type="entry name" value="REC"/>
    <property type="match status" value="1"/>
</dbReference>
<evidence type="ECO:0000256" key="3">
    <source>
        <dbReference type="ARBA" id="ARBA00023125"/>
    </source>
</evidence>
<evidence type="ECO:0000313" key="10">
    <source>
        <dbReference type="EMBL" id="KMW17107.1"/>
    </source>
</evidence>
<dbReference type="PROSITE" id="PS51755">
    <property type="entry name" value="OMPR_PHOB"/>
    <property type="match status" value="1"/>
</dbReference>
<dbReference type="CDD" id="cd18159">
    <property type="entry name" value="REC_OmpR_NsrR-like"/>
    <property type="match status" value="1"/>
</dbReference>
<sequence length="245" mass="27567">MFGGSMYHILIVEDDNTITNVLKRTLEKWNYQVAAVTDFSRVLEQFEQTAPDLVLLDISLPFFDGYYWCGQIRRLSQVPIIFISSASDDMNLVMAVNLGADDFLAKPFKLEVVLAKIQALLRRTYTFNEQKTVLRAGAAVLNIGDGSLASGSGKLDLTKNELRIMKCLMEQKGRVVSRDSIIRYLWESEHFIDDNTLTVNMTRLRKKLESIGLKGLIETKKGLGYLLSEAGICNEAAMGQEEVRS</sequence>
<dbReference type="PROSITE" id="PS50110">
    <property type="entry name" value="RESPONSE_REGULATORY"/>
    <property type="match status" value="1"/>
</dbReference>
<accession>A0A0J9BVX1</accession>
<dbReference type="PANTHER" id="PTHR48111">
    <property type="entry name" value="REGULATOR OF RPOS"/>
    <property type="match status" value="1"/>
</dbReference>
<dbReference type="PATRIC" id="fig|742734.4.peg.4030"/>
<evidence type="ECO:0000313" key="11">
    <source>
        <dbReference type="Proteomes" id="UP000037392"/>
    </source>
</evidence>
<dbReference type="InterPro" id="IPR039420">
    <property type="entry name" value="WalR-like"/>
</dbReference>
<dbReference type="Gene3D" id="1.10.10.10">
    <property type="entry name" value="Winged helix-like DNA-binding domain superfamily/Winged helix DNA-binding domain"/>
    <property type="match status" value="1"/>
</dbReference>
<dbReference type="SUPFAM" id="SSF52172">
    <property type="entry name" value="CheY-like"/>
    <property type="match status" value="1"/>
</dbReference>
<dbReference type="SUPFAM" id="SSF46894">
    <property type="entry name" value="C-terminal effector domain of the bipartite response regulators"/>
    <property type="match status" value="1"/>
</dbReference>
<organism evidence="10 11">
    <name type="scientific">[Clostridium] citroniae WAL-19142</name>
    <dbReference type="NCBI Taxonomy" id="742734"/>
    <lineage>
        <taxon>Bacteria</taxon>
        <taxon>Bacillati</taxon>
        <taxon>Bacillota</taxon>
        <taxon>Clostridia</taxon>
        <taxon>Lachnospirales</taxon>
        <taxon>Lachnospiraceae</taxon>
        <taxon>Enterocloster</taxon>
    </lineage>
</organism>
<dbReference type="InterPro" id="IPR001789">
    <property type="entry name" value="Sig_transdc_resp-reg_receiver"/>
</dbReference>
<feature type="domain" description="Response regulatory" evidence="8">
    <location>
        <begin position="8"/>
        <end position="121"/>
    </location>
</feature>
<dbReference type="Gene3D" id="3.40.50.2300">
    <property type="match status" value="1"/>
</dbReference>
<dbReference type="PANTHER" id="PTHR48111:SF43">
    <property type="entry name" value="STAGE 0 SPORULATION PROTEIN A HOMOLOG"/>
    <property type="match status" value="1"/>
</dbReference>
<dbReference type="GO" id="GO:0005829">
    <property type="term" value="C:cytosol"/>
    <property type="evidence" value="ECO:0007669"/>
    <property type="project" value="TreeGrafter"/>
</dbReference>
<gene>
    <name evidence="10" type="ORF">HMPREF9470_03760</name>
</gene>
<keyword evidence="2" id="KW-0805">Transcription regulation</keyword>
<dbReference type="InterPro" id="IPR011006">
    <property type="entry name" value="CheY-like_superfamily"/>
</dbReference>
<dbReference type="InterPro" id="IPR016032">
    <property type="entry name" value="Sig_transdc_resp-reg_C-effctor"/>
</dbReference>
<dbReference type="Pfam" id="PF00072">
    <property type="entry name" value="Response_reg"/>
    <property type="match status" value="1"/>
</dbReference>
<feature type="modified residue" description="4-aspartylphosphate" evidence="6">
    <location>
        <position position="57"/>
    </location>
</feature>
<dbReference type="GO" id="GO:0000156">
    <property type="term" value="F:phosphorelay response regulator activity"/>
    <property type="evidence" value="ECO:0007669"/>
    <property type="project" value="TreeGrafter"/>
</dbReference>
<comment type="function">
    <text evidence="5">May play the central regulatory role in sporulation. It may be an element of the effector pathway responsible for the activation of sporulation genes in response to nutritional stress. Spo0A may act in concert with spo0H (a sigma factor) to control the expression of some genes that are critical to the sporulation process.</text>
</comment>
<protein>
    <recommendedName>
        <fullName evidence="1">Stage 0 sporulation protein A homolog</fullName>
    </recommendedName>
</protein>
<dbReference type="GO" id="GO:0032993">
    <property type="term" value="C:protein-DNA complex"/>
    <property type="evidence" value="ECO:0007669"/>
    <property type="project" value="TreeGrafter"/>
</dbReference>
<reference evidence="10 11" key="1">
    <citation type="submission" date="2011-04" db="EMBL/GenBank/DDBJ databases">
        <title>The Genome Sequence of Clostridium citroniae WAL-19142.</title>
        <authorList>
            <consortium name="The Broad Institute Genome Sequencing Platform"/>
            <person name="Earl A."/>
            <person name="Ward D."/>
            <person name="Feldgarden M."/>
            <person name="Gevers D."/>
            <person name="Warren Y.A."/>
            <person name="Tyrrell K.L."/>
            <person name="Citron D.M."/>
            <person name="Goldstein E.J."/>
            <person name="Daigneault M."/>
            <person name="Allen-Vercoe E."/>
            <person name="Young S.K."/>
            <person name="Zeng Q."/>
            <person name="Gargeya S."/>
            <person name="Fitzgerald M."/>
            <person name="Haas B."/>
            <person name="Abouelleil A."/>
            <person name="Alvarado L."/>
            <person name="Arachchi H.M."/>
            <person name="Berlin A."/>
            <person name="Brown A."/>
            <person name="Chapman S.B."/>
            <person name="Chen Z."/>
            <person name="Dunbar C."/>
            <person name="Freedman E."/>
            <person name="Gearin G."/>
            <person name="Gellesch M."/>
            <person name="Goldberg J."/>
            <person name="Griggs A."/>
            <person name="Gujja S."/>
            <person name="Heilman E.R."/>
            <person name="Heiman D."/>
            <person name="Howarth C."/>
            <person name="Larson L."/>
            <person name="Lui A."/>
            <person name="MacDonald P.J."/>
            <person name="Mehta T."/>
            <person name="Montmayeur A."/>
            <person name="Murphy C."/>
            <person name="Neiman D."/>
            <person name="Pearson M."/>
            <person name="Priest M."/>
            <person name="Roberts A."/>
            <person name="Saif S."/>
            <person name="Shea T."/>
            <person name="Shenoy N."/>
            <person name="Sisk P."/>
            <person name="Stolte C."/>
            <person name="Sykes S."/>
            <person name="White J."/>
            <person name="Yandava C."/>
            <person name="Wortman J."/>
            <person name="Nusbaum C."/>
            <person name="Birren B."/>
        </authorList>
    </citation>
    <scope>NUCLEOTIDE SEQUENCE [LARGE SCALE GENOMIC DNA]</scope>
    <source>
        <strain evidence="10 11">WAL-19142</strain>
    </source>
</reference>
<evidence type="ECO:0000256" key="5">
    <source>
        <dbReference type="ARBA" id="ARBA00024867"/>
    </source>
</evidence>
<keyword evidence="4" id="KW-0804">Transcription</keyword>
<feature type="domain" description="OmpR/PhoB-type" evidence="9">
    <location>
        <begin position="131"/>
        <end position="229"/>
    </location>
</feature>
<feature type="DNA-binding region" description="OmpR/PhoB-type" evidence="7">
    <location>
        <begin position="131"/>
        <end position="229"/>
    </location>
</feature>
<dbReference type="Proteomes" id="UP000037392">
    <property type="component" value="Unassembled WGS sequence"/>
</dbReference>
<keyword evidence="3 7" id="KW-0238">DNA-binding</keyword>
<evidence type="ECO:0000256" key="6">
    <source>
        <dbReference type="PROSITE-ProRule" id="PRU00169"/>
    </source>
</evidence>
<dbReference type="GO" id="GO:0006355">
    <property type="term" value="P:regulation of DNA-templated transcription"/>
    <property type="evidence" value="ECO:0007669"/>
    <property type="project" value="InterPro"/>
</dbReference>
<comment type="caution">
    <text evidence="10">The sequence shown here is derived from an EMBL/GenBank/DDBJ whole genome shotgun (WGS) entry which is preliminary data.</text>
</comment>
<dbReference type="SMART" id="SM00862">
    <property type="entry name" value="Trans_reg_C"/>
    <property type="match status" value="1"/>
</dbReference>
<evidence type="ECO:0000256" key="1">
    <source>
        <dbReference type="ARBA" id="ARBA00018672"/>
    </source>
</evidence>
<keyword evidence="6" id="KW-0597">Phosphoprotein</keyword>
<dbReference type="InterPro" id="IPR036388">
    <property type="entry name" value="WH-like_DNA-bd_sf"/>
</dbReference>
<evidence type="ECO:0000259" key="9">
    <source>
        <dbReference type="PROSITE" id="PS51755"/>
    </source>
</evidence>
<evidence type="ECO:0000256" key="7">
    <source>
        <dbReference type="PROSITE-ProRule" id="PRU01091"/>
    </source>
</evidence>
<name>A0A0J9BVX1_9FIRM</name>
<dbReference type="AlphaFoldDB" id="A0A0J9BVX1"/>